<reference evidence="1" key="2">
    <citation type="journal article" date="2015" name="Data Brief">
        <title>Shoot transcriptome of the giant reed, Arundo donax.</title>
        <authorList>
            <person name="Barrero R.A."/>
            <person name="Guerrero F.D."/>
            <person name="Moolhuijzen P."/>
            <person name="Goolsby J.A."/>
            <person name="Tidwell J."/>
            <person name="Bellgard S.E."/>
            <person name="Bellgard M.I."/>
        </authorList>
    </citation>
    <scope>NUCLEOTIDE SEQUENCE</scope>
    <source>
        <tissue evidence="1">Shoot tissue taken approximately 20 cm above the soil surface</tissue>
    </source>
</reference>
<dbReference type="EMBL" id="GBRH01174351">
    <property type="protein sequence ID" value="JAE23545.1"/>
    <property type="molecule type" value="Transcribed_RNA"/>
</dbReference>
<organism evidence="1">
    <name type="scientific">Arundo donax</name>
    <name type="common">Giant reed</name>
    <name type="synonym">Donax arundinaceus</name>
    <dbReference type="NCBI Taxonomy" id="35708"/>
    <lineage>
        <taxon>Eukaryota</taxon>
        <taxon>Viridiplantae</taxon>
        <taxon>Streptophyta</taxon>
        <taxon>Embryophyta</taxon>
        <taxon>Tracheophyta</taxon>
        <taxon>Spermatophyta</taxon>
        <taxon>Magnoliopsida</taxon>
        <taxon>Liliopsida</taxon>
        <taxon>Poales</taxon>
        <taxon>Poaceae</taxon>
        <taxon>PACMAD clade</taxon>
        <taxon>Arundinoideae</taxon>
        <taxon>Arundineae</taxon>
        <taxon>Arundo</taxon>
    </lineage>
</organism>
<name>A0A0A9GEN4_ARUDO</name>
<protein>
    <submittedName>
        <fullName evidence="1">Uncharacterized protein</fullName>
    </submittedName>
</protein>
<sequence length="34" mass="4033">MITGPHKQQSTSLLKHDIRIYHYAHKTIKHCSCR</sequence>
<reference evidence="1" key="1">
    <citation type="submission" date="2014-09" db="EMBL/GenBank/DDBJ databases">
        <authorList>
            <person name="Magalhaes I.L.F."/>
            <person name="Oliveira U."/>
            <person name="Santos F.R."/>
            <person name="Vidigal T.H.D.A."/>
            <person name="Brescovit A.D."/>
            <person name="Santos A.J."/>
        </authorList>
    </citation>
    <scope>NUCLEOTIDE SEQUENCE</scope>
    <source>
        <tissue evidence="1">Shoot tissue taken approximately 20 cm above the soil surface</tissue>
    </source>
</reference>
<evidence type="ECO:0000313" key="1">
    <source>
        <dbReference type="EMBL" id="JAE23545.1"/>
    </source>
</evidence>
<accession>A0A0A9GEN4</accession>
<dbReference type="AlphaFoldDB" id="A0A0A9GEN4"/>
<proteinExistence type="predicted"/>